<dbReference type="EMBL" id="VEPZ02001029">
    <property type="protein sequence ID" value="KAE8700312.1"/>
    <property type="molecule type" value="Genomic_DNA"/>
</dbReference>
<protein>
    <submittedName>
        <fullName evidence="1">Uncharacterized protein</fullName>
    </submittedName>
</protein>
<dbReference type="Gene3D" id="3.30.559.10">
    <property type="entry name" value="Chloramphenicol acetyltransferase-like domain"/>
    <property type="match status" value="1"/>
</dbReference>
<organism evidence="1 2">
    <name type="scientific">Hibiscus syriacus</name>
    <name type="common">Rose of Sharon</name>
    <dbReference type="NCBI Taxonomy" id="106335"/>
    <lineage>
        <taxon>Eukaryota</taxon>
        <taxon>Viridiplantae</taxon>
        <taxon>Streptophyta</taxon>
        <taxon>Embryophyta</taxon>
        <taxon>Tracheophyta</taxon>
        <taxon>Spermatophyta</taxon>
        <taxon>Magnoliopsida</taxon>
        <taxon>eudicotyledons</taxon>
        <taxon>Gunneridae</taxon>
        <taxon>Pentapetalae</taxon>
        <taxon>rosids</taxon>
        <taxon>malvids</taxon>
        <taxon>Malvales</taxon>
        <taxon>Malvaceae</taxon>
        <taxon>Malvoideae</taxon>
        <taxon>Hibiscus</taxon>
    </lineage>
</organism>
<sequence>MATKHDENAPTTVRLLEIWVGRLFPFGIQLQVAKLNLNPSDGGKFNLWCSNGGAVLVEADTKAKIIELGDLSQYNEFFKHLVYKPDFHGNFSEMPLVVAQVKTLFYNKSHLDSFEALSTPNKVILFDVGYQVWLWRLCNRYWCVPFFVRWTSYL</sequence>
<dbReference type="InterPro" id="IPR023213">
    <property type="entry name" value="CAT-like_dom_sf"/>
</dbReference>
<name>A0A6A3ABE7_HIBSY</name>
<proteinExistence type="predicted"/>
<accession>A0A6A3ABE7</accession>
<evidence type="ECO:0000313" key="2">
    <source>
        <dbReference type="Proteomes" id="UP000436088"/>
    </source>
</evidence>
<gene>
    <name evidence="1" type="ORF">F3Y22_tig00110557pilonHSYRG00199</name>
</gene>
<dbReference type="Proteomes" id="UP000436088">
    <property type="component" value="Unassembled WGS sequence"/>
</dbReference>
<keyword evidence="2" id="KW-1185">Reference proteome</keyword>
<reference evidence="1" key="1">
    <citation type="submission" date="2019-09" db="EMBL/GenBank/DDBJ databases">
        <title>Draft genome information of white flower Hibiscus syriacus.</title>
        <authorList>
            <person name="Kim Y.-M."/>
        </authorList>
    </citation>
    <scope>NUCLEOTIDE SEQUENCE [LARGE SCALE GENOMIC DNA]</scope>
    <source>
        <strain evidence="1">YM2019G1</strain>
    </source>
</reference>
<evidence type="ECO:0000313" key="1">
    <source>
        <dbReference type="EMBL" id="KAE8700312.1"/>
    </source>
</evidence>
<dbReference type="AlphaFoldDB" id="A0A6A3ABE7"/>
<comment type="caution">
    <text evidence="1">The sequence shown here is derived from an EMBL/GenBank/DDBJ whole genome shotgun (WGS) entry which is preliminary data.</text>
</comment>